<feature type="region of interest" description="Disordered" evidence="5">
    <location>
        <begin position="284"/>
        <end position="307"/>
    </location>
</feature>
<feature type="compositionally biased region" description="Low complexity" evidence="5">
    <location>
        <begin position="543"/>
        <end position="560"/>
    </location>
</feature>
<dbReference type="PANTHER" id="PTHR43531:SF14">
    <property type="entry name" value="METHYL-ACCEPTING CHEMOTAXIS PROTEIN I-RELATED"/>
    <property type="match status" value="1"/>
</dbReference>
<evidence type="ECO:0000259" key="7">
    <source>
        <dbReference type="PROSITE" id="PS50111"/>
    </source>
</evidence>
<dbReference type="CDD" id="cd11386">
    <property type="entry name" value="MCP_signal"/>
    <property type="match status" value="1"/>
</dbReference>
<organism evidence="9 10">
    <name type="scientific">Massilia genomosp. 1</name>
    <dbReference type="NCBI Taxonomy" id="2609280"/>
    <lineage>
        <taxon>Bacteria</taxon>
        <taxon>Pseudomonadati</taxon>
        <taxon>Pseudomonadota</taxon>
        <taxon>Betaproteobacteria</taxon>
        <taxon>Burkholderiales</taxon>
        <taxon>Oxalobacteraceae</taxon>
        <taxon>Telluria group</taxon>
        <taxon>Massilia</taxon>
    </lineage>
</organism>
<dbReference type="PROSITE" id="PS50111">
    <property type="entry name" value="CHEMOTAXIS_TRANSDUC_2"/>
    <property type="match status" value="1"/>
</dbReference>
<dbReference type="Pfam" id="PF00015">
    <property type="entry name" value="MCPsignal"/>
    <property type="match status" value="1"/>
</dbReference>
<feature type="domain" description="HAMP" evidence="8">
    <location>
        <begin position="212"/>
        <end position="264"/>
    </location>
</feature>
<dbReference type="Pfam" id="PF00672">
    <property type="entry name" value="HAMP"/>
    <property type="match status" value="1"/>
</dbReference>
<dbReference type="RefSeq" id="WP_167236866.1">
    <property type="nucleotide sequence ID" value="NZ_WHJF01000021.1"/>
</dbReference>
<evidence type="ECO:0000256" key="3">
    <source>
        <dbReference type="PROSITE-ProRule" id="PRU00284"/>
    </source>
</evidence>
<evidence type="ECO:0000259" key="8">
    <source>
        <dbReference type="PROSITE" id="PS50885"/>
    </source>
</evidence>
<feature type="domain" description="Methyl-accepting transducer" evidence="7">
    <location>
        <begin position="269"/>
        <end position="498"/>
    </location>
</feature>
<keyword evidence="6" id="KW-1133">Transmembrane helix</keyword>
<keyword evidence="4" id="KW-0175">Coiled coil</keyword>
<dbReference type="SMART" id="SM00304">
    <property type="entry name" value="HAMP"/>
    <property type="match status" value="1"/>
</dbReference>
<evidence type="ECO:0000256" key="5">
    <source>
        <dbReference type="SAM" id="MobiDB-lite"/>
    </source>
</evidence>
<feature type="coiled-coil region" evidence="4">
    <location>
        <begin position="469"/>
        <end position="507"/>
    </location>
</feature>
<dbReference type="InterPro" id="IPR024478">
    <property type="entry name" value="HlyB_4HB_MCP"/>
</dbReference>
<dbReference type="PRINTS" id="PR00260">
    <property type="entry name" value="CHEMTRNSDUCR"/>
</dbReference>
<keyword evidence="6" id="KW-0472">Membrane</keyword>
<gene>
    <name evidence="9" type="ORF">F1735_10400</name>
</gene>
<comment type="similarity">
    <text evidence="2">Belongs to the methyl-accepting chemotaxis (MCP) protein family.</text>
</comment>
<dbReference type="Proteomes" id="UP000610594">
    <property type="component" value="Unassembled WGS sequence"/>
</dbReference>
<evidence type="ECO:0000313" key="10">
    <source>
        <dbReference type="Proteomes" id="UP000610594"/>
    </source>
</evidence>
<evidence type="ECO:0000313" key="9">
    <source>
        <dbReference type="EMBL" id="NHZ62710.1"/>
    </source>
</evidence>
<accession>A0ABX0MQ48</accession>
<dbReference type="EMBL" id="WHJF01000021">
    <property type="protein sequence ID" value="NHZ62710.1"/>
    <property type="molecule type" value="Genomic_DNA"/>
</dbReference>
<feature type="transmembrane region" description="Helical" evidence="6">
    <location>
        <begin position="188"/>
        <end position="210"/>
    </location>
</feature>
<dbReference type="PANTHER" id="PTHR43531">
    <property type="entry name" value="PROTEIN ICFG"/>
    <property type="match status" value="1"/>
</dbReference>
<dbReference type="InterPro" id="IPR004090">
    <property type="entry name" value="Chemotax_Me-accpt_rcpt"/>
</dbReference>
<feature type="transmembrane region" description="Helical" evidence="6">
    <location>
        <begin position="12"/>
        <end position="33"/>
    </location>
</feature>
<dbReference type="InterPro" id="IPR004089">
    <property type="entry name" value="MCPsignal_dom"/>
</dbReference>
<evidence type="ECO:0000256" key="2">
    <source>
        <dbReference type="ARBA" id="ARBA00029447"/>
    </source>
</evidence>
<proteinExistence type="inferred from homology"/>
<keyword evidence="6" id="KW-0812">Transmembrane</keyword>
<dbReference type="SUPFAM" id="SSF58104">
    <property type="entry name" value="Methyl-accepting chemotaxis protein (MCP) signaling domain"/>
    <property type="match status" value="1"/>
</dbReference>
<evidence type="ECO:0000256" key="1">
    <source>
        <dbReference type="ARBA" id="ARBA00022481"/>
    </source>
</evidence>
<dbReference type="InterPro" id="IPR051310">
    <property type="entry name" value="MCP_chemotaxis"/>
</dbReference>
<dbReference type="InterPro" id="IPR003660">
    <property type="entry name" value="HAMP_dom"/>
</dbReference>
<sequence length="567" mass="59511">MNLRDYKIGTRLAFGFGSILLILVAMALMASVLNSRNKNSLMTGLASSSAQNLHAASMKSAMLETGIAMRNIGLQSDVALMQKEQDKVKVQSKRYEEARTRLQATGLDEAETKLLADVAALDKEVDAAFKEAIGQVLAFNSEGAAKVIATRIDPLNQKTLEVLNKLVDKQQVEADDFLKKSVEADQRVGMIMFVVCALAVALGVVCALVTTRSIALPLLGAVRVAKKVAAGELTSEIRVAGKDETSELLQALKDMNDSLSKTVGDVRSGTEMITVASQEIASGNADLSSRTESQASSLEETASSMEELTSTVKQNADNARQANQLAVSASSVAVKGGAVVSQVVDTMGSIKESSRKIVDIIGVIDGIAFQTNILALNAAVEAARAGEQGRGFAVVASEVRNLAQRSAGAAKEIKALIGDSVDKVDAGSKLVDEAGQTMDLIVTSIKQVADIMGEITAATQEQSNGIEEVNQAITQMDEMTQQNAALVEEAAAAAESMQEQAQLLAAAVSIFKLNGDDRKAVTAAPLRAAPASARPVARAVATVARPAPAAKPRKLAAATPGDDWEEF</sequence>
<reference evidence="9 10" key="1">
    <citation type="submission" date="2019-10" db="EMBL/GenBank/DDBJ databases">
        <title>Taxonomy of Antarctic Massilia spp.: description of Massilia rubra sp. nov., Massilia aquatica sp. nov., Massilia mucilaginosa sp. nov., Massilia frigida sp. nov. isolated from streams, lakes and regoliths.</title>
        <authorList>
            <person name="Holochova P."/>
            <person name="Sedlacek I."/>
            <person name="Kralova S."/>
            <person name="Maslanova I."/>
            <person name="Busse H.-J."/>
            <person name="Stankova E."/>
            <person name="Vrbovska V."/>
            <person name="Kovarovic V."/>
            <person name="Bartak M."/>
            <person name="Svec P."/>
            <person name="Pantucek R."/>
        </authorList>
    </citation>
    <scope>NUCLEOTIDE SEQUENCE [LARGE SCALE GENOMIC DNA]</scope>
    <source>
        <strain evidence="9 10">CCM 8694</strain>
    </source>
</reference>
<dbReference type="Gene3D" id="1.10.287.950">
    <property type="entry name" value="Methyl-accepting chemotaxis protein"/>
    <property type="match status" value="1"/>
</dbReference>
<dbReference type="Pfam" id="PF12729">
    <property type="entry name" value="4HB_MCP_1"/>
    <property type="match status" value="1"/>
</dbReference>
<protein>
    <submittedName>
        <fullName evidence="9">HAMP domain-containing protein</fullName>
    </submittedName>
</protein>
<comment type="caution">
    <text evidence="9">The sequence shown here is derived from an EMBL/GenBank/DDBJ whole genome shotgun (WGS) entry which is preliminary data.</text>
</comment>
<keyword evidence="1" id="KW-0488">Methylation</keyword>
<name>A0ABX0MQ48_9BURK</name>
<dbReference type="InterPro" id="IPR047347">
    <property type="entry name" value="YvaQ-like_sensor"/>
</dbReference>
<dbReference type="CDD" id="cd06225">
    <property type="entry name" value="HAMP"/>
    <property type="match status" value="1"/>
</dbReference>
<dbReference type="SMART" id="SM00283">
    <property type="entry name" value="MA"/>
    <property type="match status" value="1"/>
</dbReference>
<feature type="region of interest" description="Disordered" evidence="5">
    <location>
        <begin position="543"/>
        <end position="567"/>
    </location>
</feature>
<dbReference type="CDD" id="cd19411">
    <property type="entry name" value="MCP2201-like_sensor"/>
    <property type="match status" value="1"/>
</dbReference>
<keyword evidence="3" id="KW-0807">Transducer</keyword>
<keyword evidence="10" id="KW-1185">Reference proteome</keyword>
<evidence type="ECO:0000256" key="4">
    <source>
        <dbReference type="SAM" id="Coils"/>
    </source>
</evidence>
<dbReference type="PROSITE" id="PS50885">
    <property type="entry name" value="HAMP"/>
    <property type="match status" value="1"/>
</dbReference>
<evidence type="ECO:0000256" key="6">
    <source>
        <dbReference type="SAM" id="Phobius"/>
    </source>
</evidence>